<dbReference type="SUPFAM" id="SSF54913">
    <property type="entry name" value="GlnB-like"/>
    <property type="match status" value="1"/>
</dbReference>
<dbReference type="EMBL" id="CP020919">
    <property type="protein sequence ID" value="AWG26320.1"/>
    <property type="molecule type" value="Genomic_DNA"/>
</dbReference>
<sequence length="99" mass="11389">MTQAQVYIDKDEMYGTQSLYEYVFRLLLEHQILGATLFQASLGYGASQHLYRPNDLFSFDGIPMLILFTDEDEKVKQALTALRAVYKGGFIVTNQVDKW</sequence>
<dbReference type="Proteomes" id="UP000244677">
    <property type="component" value="Chromosome"/>
</dbReference>
<evidence type="ECO:0000256" key="1">
    <source>
        <dbReference type="ARBA" id="ARBA00010554"/>
    </source>
</evidence>
<comment type="similarity">
    <text evidence="1">Belongs to the UPF0166 family.</text>
</comment>
<dbReference type="KEGG" id="fki:FK004_14325"/>
<keyword evidence="3" id="KW-1185">Reference proteome</keyword>
<name>A0A2S1LRC6_9FLAO</name>
<dbReference type="AlphaFoldDB" id="A0A2S1LRC6"/>
<dbReference type="InterPro" id="IPR015867">
    <property type="entry name" value="N-reg_PII/ATP_PRibTrfase_C"/>
</dbReference>
<dbReference type="RefSeq" id="WP_108737845.1">
    <property type="nucleotide sequence ID" value="NZ_CP020919.1"/>
</dbReference>
<organism evidence="2 3">
    <name type="scientific">Flavobacterium kingsejongi</name>
    <dbReference type="NCBI Taxonomy" id="1678728"/>
    <lineage>
        <taxon>Bacteria</taxon>
        <taxon>Pseudomonadati</taxon>
        <taxon>Bacteroidota</taxon>
        <taxon>Flavobacteriia</taxon>
        <taxon>Flavobacteriales</taxon>
        <taxon>Flavobacteriaceae</taxon>
        <taxon>Flavobacterium</taxon>
    </lineage>
</organism>
<dbReference type="InterPro" id="IPR011322">
    <property type="entry name" value="N-reg_PII-like_a/b"/>
</dbReference>
<accession>A0A2S1LRC6</accession>
<reference evidence="2 3" key="1">
    <citation type="submission" date="2017-04" db="EMBL/GenBank/DDBJ databases">
        <title>Complete genome sequence of Flavobacterium kingsejong AJ004.</title>
        <authorList>
            <person name="Lee P.C."/>
        </authorList>
    </citation>
    <scope>NUCLEOTIDE SEQUENCE [LARGE SCALE GENOMIC DNA]</scope>
    <source>
        <strain evidence="2 3">AJ004</strain>
    </source>
</reference>
<proteinExistence type="inferred from homology"/>
<dbReference type="Gene3D" id="3.30.70.120">
    <property type="match status" value="1"/>
</dbReference>
<dbReference type="Pfam" id="PF02641">
    <property type="entry name" value="DUF190"/>
    <property type="match status" value="1"/>
</dbReference>
<dbReference type="InterPro" id="IPR003793">
    <property type="entry name" value="UPF0166"/>
</dbReference>
<gene>
    <name evidence="2" type="ORF">FK004_14325</name>
</gene>
<evidence type="ECO:0000313" key="2">
    <source>
        <dbReference type="EMBL" id="AWG26320.1"/>
    </source>
</evidence>
<dbReference type="OrthoDB" id="9795599at2"/>
<protein>
    <submittedName>
        <fullName evidence="2">Uncharacterized protein</fullName>
    </submittedName>
</protein>
<evidence type="ECO:0000313" key="3">
    <source>
        <dbReference type="Proteomes" id="UP000244677"/>
    </source>
</evidence>